<reference evidence="2 3" key="1">
    <citation type="journal article" date="2022" name="G3 (Bethesda)">
        <title>Whole-genome sequence and methylome profiling of the almond [Prunus dulcis (Mill.) D.A. Webb] cultivar 'Nonpareil'.</title>
        <authorList>
            <person name="D'Amico-Willman K.M."/>
            <person name="Ouma W.Z."/>
            <person name="Meulia T."/>
            <person name="Sideli G.M."/>
            <person name="Gradziel T.M."/>
            <person name="Fresnedo-Ramirez J."/>
        </authorList>
    </citation>
    <scope>NUCLEOTIDE SEQUENCE [LARGE SCALE GENOMIC DNA]</scope>
    <source>
        <strain evidence="2">Clone GOH B32 T37-40</strain>
    </source>
</reference>
<comment type="caution">
    <text evidence="2">The sequence shown here is derived from an EMBL/GenBank/DDBJ whole genome shotgun (WGS) entry which is preliminary data.</text>
</comment>
<gene>
    <name evidence="2" type="ORF">L3X38_042980</name>
</gene>
<dbReference type="AlphaFoldDB" id="A0AAD4UX99"/>
<sequence length="129" mass="14381">MEKNKDPTKLGKKGGTKTCTKCWERGHNRTTCKNQPREAQSGVYVDKRWAYKFQDGSHRGGMRNNEMDSSSGSFGENQTPPTQSSNVQQSCGGFFVAQGDVTGEPSRHGLKKNTRPPKLPVRNNIFVTF</sequence>
<dbReference type="Proteomes" id="UP001054821">
    <property type="component" value="Chromosome 8"/>
</dbReference>
<evidence type="ECO:0000256" key="1">
    <source>
        <dbReference type="SAM" id="MobiDB-lite"/>
    </source>
</evidence>
<feature type="region of interest" description="Disordered" evidence="1">
    <location>
        <begin position="1"/>
        <end position="20"/>
    </location>
</feature>
<evidence type="ECO:0000313" key="3">
    <source>
        <dbReference type="Proteomes" id="UP001054821"/>
    </source>
</evidence>
<proteinExistence type="predicted"/>
<dbReference type="EMBL" id="JAJFAZ020000008">
    <property type="protein sequence ID" value="KAI5313804.1"/>
    <property type="molecule type" value="Genomic_DNA"/>
</dbReference>
<organism evidence="2 3">
    <name type="scientific">Prunus dulcis</name>
    <name type="common">Almond</name>
    <name type="synonym">Amygdalus dulcis</name>
    <dbReference type="NCBI Taxonomy" id="3755"/>
    <lineage>
        <taxon>Eukaryota</taxon>
        <taxon>Viridiplantae</taxon>
        <taxon>Streptophyta</taxon>
        <taxon>Embryophyta</taxon>
        <taxon>Tracheophyta</taxon>
        <taxon>Spermatophyta</taxon>
        <taxon>Magnoliopsida</taxon>
        <taxon>eudicotyledons</taxon>
        <taxon>Gunneridae</taxon>
        <taxon>Pentapetalae</taxon>
        <taxon>rosids</taxon>
        <taxon>fabids</taxon>
        <taxon>Rosales</taxon>
        <taxon>Rosaceae</taxon>
        <taxon>Amygdaloideae</taxon>
        <taxon>Amygdaleae</taxon>
        <taxon>Prunus</taxon>
    </lineage>
</organism>
<evidence type="ECO:0000313" key="2">
    <source>
        <dbReference type="EMBL" id="KAI5313804.1"/>
    </source>
</evidence>
<accession>A0AAD4UX99</accession>
<feature type="compositionally biased region" description="Polar residues" evidence="1">
    <location>
        <begin position="67"/>
        <end position="91"/>
    </location>
</feature>
<name>A0AAD4UX99_PRUDU</name>
<protein>
    <submittedName>
        <fullName evidence="2">Uncharacterized protein</fullName>
    </submittedName>
</protein>
<keyword evidence="3" id="KW-1185">Reference proteome</keyword>
<feature type="region of interest" description="Disordered" evidence="1">
    <location>
        <begin position="54"/>
        <end position="123"/>
    </location>
</feature>